<dbReference type="SMART" id="SM00448">
    <property type="entry name" value="REC"/>
    <property type="match status" value="1"/>
</dbReference>
<dbReference type="GO" id="GO:0003677">
    <property type="term" value="F:DNA binding"/>
    <property type="evidence" value="ECO:0007669"/>
    <property type="project" value="InterPro"/>
</dbReference>
<evidence type="ECO:0000259" key="3">
    <source>
        <dbReference type="PROSITE" id="PS50930"/>
    </source>
</evidence>
<feature type="domain" description="Response regulatory" evidence="2">
    <location>
        <begin position="2"/>
        <end position="116"/>
    </location>
</feature>
<dbReference type="RefSeq" id="WP_138405038.1">
    <property type="nucleotide sequence ID" value="NZ_VBSP01000034.1"/>
</dbReference>
<dbReference type="Gene3D" id="3.40.50.2300">
    <property type="match status" value="1"/>
</dbReference>
<dbReference type="PROSITE" id="PS50930">
    <property type="entry name" value="HTH_LYTTR"/>
    <property type="match status" value="1"/>
</dbReference>
<dbReference type="Pfam" id="PF04397">
    <property type="entry name" value="LytTR"/>
    <property type="match status" value="1"/>
</dbReference>
<dbReference type="InterPro" id="IPR046947">
    <property type="entry name" value="LytR-like"/>
</dbReference>
<name>A0A5R9DXW2_9LACT</name>
<evidence type="ECO:0000313" key="5">
    <source>
        <dbReference type="Proteomes" id="UP000306420"/>
    </source>
</evidence>
<dbReference type="PANTHER" id="PTHR37299:SF1">
    <property type="entry name" value="STAGE 0 SPORULATION PROTEIN A HOMOLOG"/>
    <property type="match status" value="1"/>
</dbReference>
<dbReference type="GO" id="GO:0000156">
    <property type="term" value="F:phosphorelay response regulator activity"/>
    <property type="evidence" value="ECO:0007669"/>
    <property type="project" value="InterPro"/>
</dbReference>
<evidence type="ECO:0000256" key="1">
    <source>
        <dbReference type="PROSITE-ProRule" id="PRU00169"/>
    </source>
</evidence>
<protein>
    <submittedName>
        <fullName evidence="4">Response regulator</fullName>
    </submittedName>
</protein>
<gene>
    <name evidence="4" type="ORF">FEZ33_08915</name>
</gene>
<dbReference type="SMART" id="SM00850">
    <property type="entry name" value="LytTR"/>
    <property type="match status" value="1"/>
</dbReference>
<evidence type="ECO:0000313" key="4">
    <source>
        <dbReference type="EMBL" id="TLQ40204.1"/>
    </source>
</evidence>
<dbReference type="InterPro" id="IPR001789">
    <property type="entry name" value="Sig_transdc_resp-reg_receiver"/>
</dbReference>
<evidence type="ECO:0000259" key="2">
    <source>
        <dbReference type="PROSITE" id="PS50110"/>
    </source>
</evidence>
<dbReference type="SUPFAM" id="SSF52172">
    <property type="entry name" value="CheY-like"/>
    <property type="match status" value="1"/>
</dbReference>
<sequence length="247" mass="28889">MKILLVDDEQLARQELSYLLTEIKSGNDYFEASHIKDAQQMLLKEAIDVIFLDMHLQNESGMELMETVTQMKEPPFVVFATAHDDFAVRAFELDATDYILKPFDLERLQKVMGKIEARMSHRSVQNVPDKKSDAFSRDKRYLPIEDEDRIVMVAMNDVYVVTTDEGEVIIQTHDKEYRMRESLKAMKEKLPEENFMQVHRAYIINLNEVEEIQPWFNRNYQVTMNNGSKVIVSRSYMQAFKAVFGLS</sequence>
<feature type="modified residue" description="4-aspartylphosphate" evidence="1">
    <location>
        <position position="53"/>
    </location>
</feature>
<dbReference type="EMBL" id="VBSP01000034">
    <property type="protein sequence ID" value="TLQ40204.1"/>
    <property type="molecule type" value="Genomic_DNA"/>
</dbReference>
<dbReference type="Gene3D" id="2.40.50.40">
    <property type="match status" value="1"/>
</dbReference>
<dbReference type="InterPro" id="IPR007492">
    <property type="entry name" value="LytTR_DNA-bd_dom"/>
</dbReference>
<dbReference type="Pfam" id="PF00072">
    <property type="entry name" value="Response_reg"/>
    <property type="match status" value="1"/>
</dbReference>
<dbReference type="AlphaFoldDB" id="A0A5R9DXW2"/>
<dbReference type="OrthoDB" id="9809318at2"/>
<dbReference type="PANTHER" id="PTHR37299">
    <property type="entry name" value="TRANSCRIPTIONAL REGULATOR-RELATED"/>
    <property type="match status" value="1"/>
</dbReference>
<keyword evidence="1" id="KW-0597">Phosphoprotein</keyword>
<accession>A0A5R9DXW2</accession>
<dbReference type="Gene3D" id="2.20.25.10">
    <property type="match status" value="1"/>
</dbReference>
<proteinExistence type="predicted"/>
<comment type="caution">
    <text evidence="4">The sequence shown here is derived from an EMBL/GenBank/DDBJ whole genome shotgun (WGS) entry which is preliminary data.</text>
</comment>
<reference evidence="4 5" key="1">
    <citation type="submission" date="2019-05" db="EMBL/GenBank/DDBJ databases">
        <title>The metagenome of a microbial culture collection derived from dairy environment covers the genomic content of the human microbiome.</title>
        <authorList>
            <person name="Roder T."/>
            <person name="Wuthrich D."/>
            <person name="Sattari Z."/>
            <person name="Von Ah U."/>
            <person name="Bar C."/>
            <person name="Ronchi F."/>
            <person name="Macpherson A.J."/>
            <person name="Ganal-Vonarburg S.C."/>
            <person name="Bruggmann R."/>
            <person name="Vergeres G."/>
        </authorList>
    </citation>
    <scope>NUCLEOTIDE SEQUENCE [LARGE SCALE GENOMIC DNA]</scope>
    <source>
        <strain evidence="4 5">FAM 24227</strain>
    </source>
</reference>
<dbReference type="Proteomes" id="UP000306420">
    <property type="component" value="Unassembled WGS sequence"/>
</dbReference>
<dbReference type="InterPro" id="IPR011006">
    <property type="entry name" value="CheY-like_superfamily"/>
</dbReference>
<organism evidence="4 5">
    <name type="scientific">Ruoffia tabacinasalis</name>
    <dbReference type="NCBI Taxonomy" id="87458"/>
    <lineage>
        <taxon>Bacteria</taxon>
        <taxon>Bacillati</taxon>
        <taxon>Bacillota</taxon>
        <taxon>Bacilli</taxon>
        <taxon>Lactobacillales</taxon>
        <taxon>Aerococcaceae</taxon>
        <taxon>Ruoffia</taxon>
    </lineage>
</organism>
<feature type="domain" description="HTH LytTR-type" evidence="3">
    <location>
        <begin position="142"/>
        <end position="246"/>
    </location>
</feature>
<dbReference type="PROSITE" id="PS50110">
    <property type="entry name" value="RESPONSE_REGULATORY"/>
    <property type="match status" value="1"/>
</dbReference>